<dbReference type="GO" id="GO:0005815">
    <property type="term" value="C:microtubule organizing center"/>
    <property type="evidence" value="ECO:0007669"/>
    <property type="project" value="TreeGrafter"/>
</dbReference>
<dbReference type="PANTHER" id="PTHR46457:SF1">
    <property type="entry name" value="DNA REPAIR PROTEIN RAD51 HOMOLOG 4"/>
    <property type="match status" value="1"/>
</dbReference>
<dbReference type="GO" id="GO:0000400">
    <property type="term" value="F:four-way junction DNA binding"/>
    <property type="evidence" value="ECO:0007669"/>
    <property type="project" value="TreeGrafter"/>
</dbReference>
<evidence type="ECO:0000256" key="2">
    <source>
        <dbReference type="ARBA" id="ARBA00023242"/>
    </source>
</evidence>
<accession>A0AAV9IHY9</accession>
<name>A0AAV9IHY9_9RHOD</name>
<dbReference type="EMBL" id="JANCYU010000047">
    <property type="protein sequence ID" value="KAK4527047.1"/>
    <property type="molecule type" value="Genomic_DNA"/>
</dbReference>
<comment type="subcellular location">
    <subcellularLocation>
        <location evidence="1">Nucleus</location>
    </subcellularLocation>
</comment>
<proteinExistence type="predicted"/>
<dbReference type="GO" id="GO:0005657">
    <property type="term" value="C:replication fork"/>
    <property type="evidence" value="ECO:0007669"/>
    <property type="project" value="TreeGrafter"/>
</dbReference>
<keyword evidence="4" id="KW-1185">Reference proteome</keyword>
<dbReference type="GO" id="GO:0042148">
    <property type="term" value="P:DNA strand invasion"/>
    <property type="evidence" value="ECO:0007669"/>
    <property type="project" value="TreeGrafter"/>
</dbReference>
<evidence type="ECO:0000313" key="4">
    <source>
        <dbReference type="Proteomes" id="UP001300502"/>
    </source>
</evidence>
<dbReference type="InterPro" id="IPR027417">
    <property type="entry name" value="P-loop_NTPase"/>
</dbReference>
<evidence type="ECO:0000313" key="3">
    <source>
        <dbReference type="EMBL" id="KAK4527047.1"/>
    </source>
</evidence>
<dbReference type="GO" id="GO:0000723">
    <property type="term" value="P:telomere maintenance"/>
    <property type="evidence" value="ECO:0007669"/>
    <property type="project" value="TreeGrafter"/>
</dbReference>
<dbReference type="InterPro" id="IPR051988">
    <property type="entry name" value="HRR_RAD51_Paralog"/>
</dbReference>
<comment type="caution">
    <text evidence="3">The sequence shown here is derived from an EMBL/GenBank/DDBJ whole genome shotgun (WGS) entry which is preliminary data.</text>
</comment>
<dbReference type="GO" id="GO:0007131">
    <property type="term" value="P:reciprocal meiotic recombination"/>
    <property type="evidence" value="ECO:0007669"/>
    <property type="project" value="TreeGrafter"/>
</dbReference>
<dbReference type="GO" id="GO:0000724">
    <property type="term" value="P:double-strand break repair via homologous recombination"/>
    <property type="evidence" value="ECO:0007669"/>
    <property type="project" value="TreeGrafter"/>
</dbReference>
<dbReference type="GO" id="GO:0033063">
    <property type="term" value="C:Rad51B-Rad51C-Rad51D-XRCC2 complex"/>
    <property type="evidence" value="ECO:0007669"/>
    <property type="project" value="TreeGrafter"/>
</dbReference>
<dbReference type="Gene3D" id="3.40.50.300">
    <property type="entry name" value="P-loop containing nucleotide triphosphate hydrolases"/>
    <property type="match status" value="1"/>
</dbReference>
<dbReference type="GO" id="GO:0003697">
    <property type="term" value="F:single-stranded DNA binding"/>
    <property type="evidence" value="ECO:0007669"/>
    <property type="project" value="TreeGrafter"/>
</dbReference>
<dbReference type="Proteomes" id="UP001300502">
    <property type="component" value="Unassembled WGS sequence"/>
</dbReference>
<evidence type="ECO:0000256" key="1">
    <source>
        <dbReference type="ARBA" id="ARBA00004123"/>
    </source>
</evidence>
<dbReference type="SUPFAM" id="SSF52540">
    <property type="entry name" value="P-loop containing nucleoside triphosphate hydrolases"/>
    <property type="match status" value="1"/>
</dbReference>
<evidence type="ECO:0008006" key="5">
    <source>
        <dbReference type="Google" id="ProtNLM"/>
    </source>
</evidence>
<organism evidence="3 4">
    <name type="scientific">Galdieria yellowstonensis</name>
    <dbReference type="NCBI Taxonomy" id="3028027"/>
    <lineage>
        <taxon>Eukaryota</taxon>
        <taxon>Rhodophyta</taxon>
        <taxon>Bangiophyceae</taxon>
        <taxon>Galdieriales</taxon>
        <taxon>Galdieriaceae</taxon>
        <taxon>Galdieria</taxon>
    </lineage>
</organism>
<dbReference type="PANTHER" id="PTHR46457">
    <property type="entry name" value="DNA REPAIR PROTEIN RAD51 HOMOLOG 4"/>
    <property type="match status" value="1"/>
</dbReference>
<sequence>MAGLPLHLYMDREIAQVLENKCGIHRLLELFQVEDLACVSEKTDIPLEHWKLVQRTIFEQFGCSWKSARELETCQSSPVVSSSPLVASWFVFGHRILEHIKSRVIVEVAGRSNCGKSELAYRLALLAVFHMPVYLFTSSRKAACARLATLHRLFGQESPTSLYDNFYIEETTDFYKLCDSLHRLETCLVGNGRSAEPKALVIIDGLHIAHMLTLECTYQQRMSWIELFSLQLKRIAIHSGCSVVVVNSLDRKGEPMFAPRWSYCPDVHVLLEEDNSSNYQDSEMKIYTTITSRWHPKETCSMTFPRPQAEINSEAF</sequence>
<keyword evidence="2" id="KW-0539">Nucleus</keyword>
<gene>
    <name evidence="3" type="ORF">GAYE_SCF34G4968</name>
</gene>
<dbReference type="GO" id="GO:0008094">
    <property type="term" value="F:ATP-dependent activity, acting on DNA"/>
    <property type="evidence" value="ECO:0007669"/>
    <property type="project" value="TreeGrafter"/>
</dbReference>
<reference evidence="3 4" key="1">
    <citation type="submission" date="2022-07" db="EMBL/GenBank/DDBJ databases">
        <title>Genome-wide signatures of adaptation to extreme environments.</title>
        <authorList>
            <person name="Cho C.H."/>
            <person name="Yoon H.S."/>
        </authorList>
    </citation>
    <scope>NUCLEOTIDE SEQUENCE [LARGE SCALE GENOMIC DNA]</scope>
    <source>
        <strain evidence="3 4">108.79 E11</strain>
    </source>
</reference>
<dbReference type="AlphaFoldDB" id="A0AAV9IHY9"/>
<protein>
    <recommendedName>
        <fullName evidence="5">DNA recombination and repair protein Rad51-like C-terminal domain-containing protein</fullName>
    </recommendedName>
</protein>